<reference evidence="13 14" key="1">
    <citation type="submission" date="2019-01" db="EMBL/GenBank/DDBJ databases">
        <title>Sequencing of cultivated peanut Arachis hypogaea provides insights into genome evolution and oil improvement.</title>
        <authorList>
            <person name="Chen X."/>
        </authorList>
    </citation>
    <scope>NUCLEOTIDE SEQUENCE [LARGE SCALE GENOMIC DNA]</scope>
    <source>
        <strain evidence="14">cv. Fuhuasheng</strain>
        <tissue evidence="13">Leaves</tissue>
    </source>
</reference>
<dbReference type="Gene3D" id="2.60.40.150">
    <property type="entry name" value="C2 domain"/>
    <property type="match status" value="1"/>
</dbReference>
<dbReference type="Proteomes" id="UP000289738">
    <property type="component" value="Chromosome B01"/>
</dbReference>
<feature type="compositionally biased region" description="Polar residues" evidence="11">
    <location>
        <begin position="1315"/>
        <end position="1330"/>
    </location>
</feature>
<dbReference type="CDD" id="cd20404">
    <property type="entry name" value="Tudor_Agenet_AtEML-like"/>
    <property type="match status" value="1"/>
</dbReference>
<evidence type="ECO:0000256" key="6">
    <source>
        <dbReference type="ARBA" id="ARBA00022776"/>
    </source>
</evidence>
<evidence type="ECO:0000313" key="13">
    <source>
        <dbReference type="EMBL" id="RYR31369.1"/>
    </source>
</evidence>
<feature type="compositionally biased region" description="Basic residues" evidence="11">
    <location>
        <begin position="1430"/>
        <end position="1456"/>
    </location>
</feature>
<keyword evidence="9" id="KW-0131">Cell cycle</keyword>
<dbReference type="GO" id="GO:0000785">
    <property type="term" value="C:chromatin"/>
    <property type="evidence" value="ECO:0007669"/>
    <property type="project" value="TreeGrafter"/>
</dbReference>
<comment type="similarity">
    <text evidence="2">Belongs to the PDS5 family.</text>
</comment>
<dbReference type="Gene3D" id="2.30.30.140">
    <property type="match status" value="1"/>
</dbReference>
<feature type="compositionally biased region" description="Polar residues" evidence="11">
    <location>
        <begin position="1474"/>
        <end position="1484"/>
    </location>
</feature>
<dbReference type="CDD" id="cd04038">
    <property type="entry name" value="C2_ArfGAP"/>
    <property type="match status" value="1"/>
</dbReference>
<comment type="function">
    <text evidence="10">Cohesin cofactor dispensable during the meiotic division but playing an important role in DNA repair by homologous recombination (HR) probably by helping SMC5/SMC6 complex. Regulator of sister chromatid cohesion in mitosis which may stabilize cohesin complex association with chromatin. May couple sister chromatid cohesion during mitosis to DNA replication. Cohesion ensures that chromosome partitioning is accurate in both meiotic and mitotic cells and plays an important role in DNA repair.</text>
</comment>
<dbReference type="GO" id="GO:0035825">
    <property type="term" value="P:homologous recombination"/>
    <property type="evidence" value="ECO:0007669"/>
    <property type="project" value="UniProtKB-ARBA"/>
</dbReference>
<comment type="caution">
    <text evidence="13">The sequence shown here is derived from an EMBL/GenBank/DDBJ whole genome shotgun (WGS) entry which is preliminary data.</text>
</comment>
<dbReference type="PANTHER" id="PTHR12663:SF0">
    <property type="entry name" value="PRECOCIOUS DISSOCIATION OF SISTERS 5, ISOFORM A"/>
    <property type="match status" value="1"/>
</dbReference>
<dbReference type="Pfam" id="PF20168">
    <property type="entry name" value="PDS5"/>
    <property type="match status" value="1"/>
</dbReference>
<evidence type="ECO:0000256" key="7">
    <source>
        <dbReference type="ARBA" id="ARBA00023204"/>
    </source>
</evidence>
<dbReference type="EMBL" id="SDMP01000011">
    <property type="protein sequence ID" value="RYR31369.1"/>
    <property type="molecule type" value="Genomic_DNA"/>
</dbReference>
<keyword evidence="3" id="KW-0132">Cell division</keyword>
<dbReference type="GO" id="GO:0007064">
    <property type="term" value="P:mitotic sister chromatid cohesion"/>
    <property type="evidence" value="ECO:0007669"/>
    <property type="project" value="InterPro"/>
</dbReference>
<gene>
    <name evidence="13" type="ORF">Ahy_B01g056185</name>
</gene>
<dbReference type="SMART" id="SM00239">
    <property type="entry name" value="C2"/>
    <property type="match status" value="1"/>
</dbReference>
<dbReference type="SUPFAM" id="SSF49562">
    <property type="entry name" value="C2 domain (Calcium/lipid-binding domain, CaLB)"/>
    <property type="match status" value="1"/>
</dbReference>
<dbReference type="InterPro" id="IPR000008">
    <property type="entry name" value="C2_dom"/>
</dbReference>
<dbReference type="InterPro" id="IPR039776">
    <property type="entry name" value="Pds5"/>
</dbReference>
<dbReference type="PROSITE" id="PS50004">
    <property type="entry name" value="C2"/>
    <property type="match status" value="1"/>
</dbReference>
<dbReference type="STRING" id="3818.A0A445AY65"/>
<feature type="compositionally biased region" description="Acidic residues" evidence="11">
    <location>
        <begin position="1167"/>
        <end position="1177"/>
    </location>
</feature>
<keyword evidence="8" id="KW-0539">Nucleus</keyword>
<keyword evidence="14" id="KW-1185">Reference proteome</keyword>
<dbReference type="GO" id="GO:0009556">
    <property type="term" value="P:microsporogenesis"/>
    <property type="evidence" value="ECO:0007669"/>
    <property type="project" value="UniProtKB-ARBA"/>
</dbReference>
<evidence type="ECO:0000256" key="10">
    <source>
        <dbReference type="ARBA" id="ARBA00058864"/>
    </source>
</evidence>
<evidence type="ECO:0000256" key="4">
    <source>
        <dbReference type="ARBA" id="ARBA00022737"/>
    </source>
</evidence>
<keyword evidence="6" id="KW-0498">Mitosis</keyword>
<evidence type="ECO:0000256" key="8">
    <source>
        <dbReference type="ARBA" id="ARBA00023242"/>
    </source>
</evidence>
<feature type="compositionally biased region" description="Low complexity" evidence="11">
    <location>
        <begin position="1227"/>
        <end position="1247"/>
    </location>
</feature>
<dbReference type="GO" id="GO:0051301">
    <property type="term" value="P:cell division"/>
    <property type="evidence" value="ECO:0007669"/>
    <property type="project" value="UniProtKB-KW"/>
</dbReference>
<sequence length="1841" mass="206655">MAEKAEVQLKELGSKLDTLPSSKDVLIKLLKQASTCLAELDQSPSVSTLESMKPFFNAIVKPELLKHQDKDVKLLVATCVCEITRITAPEAPYSDDILKETFHLIVGTFRGLSDTNGPSFGRRVVILETLAKYRSCVVMLDLECDDLVNEMFSTFFAVARDDHPESVLSSMQTIMVVLLEESEDIRDDLLSIILSSLGHEKKDGTMAARKLAMNVIQQCIGKLEPSIKQFLLSLMSGDDKLVNSQVEYHGVIYDLYCCAPQMLSGVLPYVTGELLTDQLETRLKAVNLVGNIITLPGSSFPEAFQPIFLEFLKRLADRVVEVRMSVLEHVKNSLLSSPSRAESPQILSSLCERLLDFDENVRKQVVAVICDVACHSPNAVPIETVKLVAERLRDKSLLVKRYTLERLADMYRIICEKRSDNVNLNEYNWIVGKILRCFYDKDFRSDIIESVLCGSLFPAEFSVSEHVKQWIGIFSLFDKVEVKAFEKMLEQKSRLQQEMQKYLSLRRTSQGKDVPMVQKKILFCFRVMSRSFIDPIKAEESFQILHQLKDANIWKILTNLVDPNTSIDQARVYQGDLLKILGEKHRLYEFLSTFSVKCSYMLFNKEHVKAILSETAAQKSAECAQHILSSMNILVMIARVSPFLLTGSEEELVNLLKKNDDLIKEGALRVLAKAGATICEQLAVTSSSVELILERLCLEGSRRQAKLAVHALAAISKDDSHKPLSVLYKKLVDMLQQKQHLPAVLQSLGCIAQTAISIFETREGEVKEFIIDKILRCDSKEDRTRESWDDRSDICMLKIYGIKTLVKSYLPVKDAHARPDIDGLLDILRNILSHGEISQELQSSSVDKAHLKLAAAKAVLRLSRLWDHKIPVNLFHLTLRVSEISFHQARKIFLSKVHQYIKEHLLDAKYACAFLFNLFRSKPEDFVEDKQNLADIIQMLHQAKTRQLSVQSDANSSTTYPEGILPHLVHALAHNSCPNVDECKDVGAYDNIYRQLHLVMSMILQKYVDAKSEAMTDKENETISTITSILENIKCSEDIVDSSKSKNSHAICDVALAITKQLVPKVVDSQGFSPSVPLPPMLYKASDKEGDETVVSEVKTWLADESVLTHFESLELEVVPSKSADNETSKDNEQDETDMPLGKMLKRIKAQATSGKKVKRSKNVTAEVEDAENDDDILTPVKQNNLDKSGVSTNFEPSNGHEHSLSTNELKNSEYSSSSKKRKAGETTPISSSKSRRSSTSTTSQRVSGEDFPEAELMLSAGVEPDGKNKSKQRKMVKGSDKDLLVSSLKRKNKHSDSYHNDKSDEPDDHEMKSSHSFKQSNKMSNTAGSTKMVKRKNTAGLSMCTMKEDEIDTEDLIGCRIKVWWPSDKKFYGGTVKSYDSLKGKHVILYDDGDVEILRLEKERWELIDKGRKTSKKFKSSSLEVSGFKHKGSNIRSDKRTKKSIIGKQSPKKPVRREQPHALKSNFHEENVKNSSEVSNPEETTSEMDSDGSEKELAEVSDEVITKKNESKKKATSTSRGRRLQKKKSWSHLEESDEEKQDYGERLSDDNVSIPQGGQDDIDGEEREVEQSSEASKENDHGEEESDSEGHQDNSNVGGSPIQMEKSHISSSLDGAGVAEISDDEAPLSKWKHRKTTSGKKREVTRSLPVSMTADQRGSLVNGQPAVSRWNDKQASRGLRLLKITVVRGKTLVIRDFKSSDPYVVVKLGNQTAKTRVINSCLNPVWNEELNFTLTEPLGFLNLEVFDKDVWKADDKMGKSYLNLQPLVSAARLRDILGSSCGETALRKVMPERDNCLVRESIIKNNVNGEVVQNVWLRLDGVESGELELTIKLITPVASS</sequence>
<feature type="compositionally biased region" description="Basic and acidic residues" evidence="11">
    <location>
        <begin position="1457"/>
        <end position="1473"/>
    </location>
</feature>
<dbReference type="FunFam" id="2.30.30.140:FF:000033">
    <property type="entry name" value="Binding protein"/>
    <property type="match status" value="1"/>
</dbReference>
<feature type="compositionally biased region" description="Basic residues" evidence="11">
    <location>
        <begin position="1515"/>
        <end position="1531"/>
    </location>
</feature>
<dbReference type="SUPFAM" id="SSF48371">
    <property type="entry name" value="ARM repeat"/>
    <property type="match status" value="2"/>
</dbReference>
<dbReference type="Pfam" id="PF00168">
    <property type="entry name" value="C2"/>
    <property type="match status" value="1"/>
</dbReference>
<evidence type="ECO:0000256" key="9">
    <source>
        <dbReference type="ARBA" id="ARBA00023306"/>
    </source>
</evidence>
<dbReference type="Gene3D" id="1.25.10.10">
    <property type="entry name" value="Leucine-rich Repeat Variant"/>
    <property type="match status" value="1"/>
</dbReference>
<comment type="subcellular location">
    <subcellularLocation>
        <location evidence="1">Nucleus</location>
    </subcellularLocation>
</comment>
<accession>A0A445AY65</accession>
<evidence type="ECO:0000256" key="5">
    <source>
        <dbReference type="ARBA" id="ARBA00022763"/>
    </source>
</evidence>
<dbReference type="InterPro" id="IPR011989">
    <property type="entry name" value="ARM-like"/>
</dbReference>
<proteinExistence type="inferred from homology"/>
<feature type="compositionally biased region" description="Basic residues" evidence="11">
    <location>
        <begin position="1631"/>
        <end position="1640"/>
    </location>
</feature>
<dbReference type="GO" id="GO:0006281">
    <property type="term" value="P:DNA repair"/>
    <property type="evidence" value="ECO:0007669"/>
    <property type="project" value="UniProtKB-KW"/>
</dbReference>
<dbReference type="InterPro" id="IPR016024">
    <property type="entry name" value="ARM-type_fold"/>
</dbReference>
<evidence type="ECO:0000256" key="2">
    <source>
        <dbReference type="ARBA" id="ARBA00006254"/>
    </source>
</evidence>
<name>A0A445AY65_ARAHY</name>
<organism evidence="13 14">
    <name type="scientific">Arachis hypogaea</name>
    <name type="common">Peanut</name>
    <dbReference type="NCBI Taxonomy" id="3818"/>
    <lineage>
        <taxon>Eukaryota</taxon>
        <taxon>Viridiplantae</taxon>
        <taxon>Streptophyta</taxon>
        <taxon>Embryophyta</taxon>
        <taxon>Tracheophyta</taxon>
        <taxon>Spermatophyta</taxon>
        <taxon>Magnoliopsida</taxon>
        <taxon>eudicotyledons</taxon>
        <taxon>Gunneridae</taxon>
        <taxon>Pentapetalae</taxon>
        <taxon>rosids</taxon>
        <taxon>fabids</taxon>
        <taxon>Fabales</taxon>
        <taxon>Fabaceae</taxon>
        <taxon>Papilionoideae</taxon>
        <taxon>50 kb inversion clade</taxon>
        <taxon>dalbergioids sensu lato</taxon>
        <taxon>Dalbergieae</taxon>
        <taxon>Pterocarpus clade</taxon>
        <taxon>Arachis</taxon>
    </lineage>
</organism>
<evidence type="ECO:0000256" key="1">
    <source>
        <dbReference type="ARBA" id="ARBA00004123"/>
    </source>
</evidence>
<dbReference type="GO" id="GO:0005634">
    <property type="term" value="C:nucleus"/>
    <property type="evidence" value="ECO:0007669"/>
    <property type="project" value="UniProtKB-SubCell"/>
</dbReference>
<feature type="compositionally biased region" description="Basic and acidic residues" evidence="11">
    <location>
        <begin position="1493"/>
        <end position="1514"/>
    </location>
</feature>
<feature type="compositionally biased region" description="Polar residues" evidence="11">
    <location>
        <begin position="1205"/>
        <end position="1218"/>
    </location>
</feature>
<keyword evidence="4" id="KW-0677">Repeat</keyword>
<feature type="domain" description="C2" evidence="12">
    <location>
        <begin position="1662"/>
        <end position="1778"/>
    </location>
</feature>
<protein>
    <recommendedName>
        <fullName evidence="12">C2 domain-containing protein</fullName>
    </recommendedName>
</protein>
<feature type="region of interest" description="Disordered" evidence="11">
    <location>
        <begin position="1119"/>
        <end position="1335"/>
    </location>
</feature>
<feature type="compositionally biased region" description="Polar residues" evidence="11">
    <location>
        <begin position="1181"/>
        <end position="1197"/>
    </location>
</feature>
<dbReference type="InterPro" id="IPR035892">
    <property type="entry name" value="C2_domain_sf"/>
</dbReference>
<dbReference type="CDD" id="cd19953">
    <property type="entry name" value="PDS5"/>
    <property type="match status" value="1"/>
</dbReference>
<evidence type="ECO:0000256" key="3">
    <source>
        <dbReference type="ARBA" id="ARBA00022618"/>
    </source>
</evidence>
<feature type="compositionally biased region" description="Basic and acidic residues" evidence="11">
    <location>
        <begin position="1295"/>
        <end position="1314"/>
    </location>
</feature>
<keyword evidence="7" id="KW-0234">DNA repair</keyword>
<keyword evidence="5" id="KW-0227">DNA damage</keyword>
<evidence type="ECO:0000256" key="11">
    <source>
        <dbReference type="SAM" id="MobiDB-lite"/>
    </source>
</evidence>
<evidence type="ECO:0000259" key="12">
    <source>
        <dbReference type="PROSITE" id="PS50004"/>
    </source>
</evidence>
<evidence type="ECO:0000313" key="14">
    <source>
        <dbReference type="Proteomes" id="UP000289738"/>
    </source>
</evidence>
<dbReference type="PANTHER" id="PTHR12663">
    <property type="entry name" value="ANDROGEN INDUCED INHIBITOR OF PROLIFERATION AS3 / PDS5-RELATED"/>
    <property type="match status" value="1"/>
</dbReference>
<dbReference type="SUPFAM" id="SSF63748">
    <property type="entry name" value="Tudor/PWWP/MBT"/>
    <property type="match status" value="1"/>
</dbReference>
<dbReference type="FunFam" id="1.25.10.10:FF:000420">
    <property type="entry name" value="Sister chromatid cohesion protein PDS5 isogeny B"/>
    <property type="match status" value="1"/>
</dbReference>
<feature type="region of interest" description="Disordered" evidence="11">
    <location>
        <begin position="1430"/>
        <end position="1647"/>
    </location>
</feature>